<dbReference type="Proteomes" id="UP000626242">
    <property type="component" value="Unassembled WGS sequence"/>
</dbReference>
<dbReference type="RefSeq" id="WP_251834323.1">
    <property type="nucleotide sequence ID" value="NZ_JACSPS010000011.1"/>
</dbReference>
<reference evidence="1 2" key="1">
    <citation type="submission" date="2020-08" db="EMBL/GenBank/DDBJ databases">
        <title>A Genomic Blueprint of the Chicken Gut Microbiome.</title>
        <authorList>
            <person name="Gilroy R."/>
            <person name="Ravi A."/>
            <person name="Getino M."/>
            <person name="Pursley I."/>
            <person name="Horton D.L."/>
            <person name="Alikhan N.-F."/>
            <person name="Baker D."/>
            <person name="Gharbi K."/>
            <person name="Hall N."/>
            <person name="Watson M."/>
            <person name="Adriaenssens E.M."/>
            <person name="Foster-Nyarko E."/>
            <person name="Jarju S."/>
            <person name="Secka A."/>
            <person name="Antonio M."/>
            <person name="Oren A."/>
            <person name="Chaudhuri R."/>
            <person name="La Ragione R.M."/>
            <person name="Hildebrand F."/>
            <person name="Pallen M.J."/>
        </authorList>
    </citation>
    <scope>NUCLEOTIDE SEQUENCE [LARGE SCALE GENOMIC DNA]</scope>
    <source>
        <strain evidence="1 2">Sa1CVA4</strain>
    </source>
</reference>
<organism evidence="1 2">
    <name type="scientific">Kaistella pullorum</name>
    <dbReference type="NCBI Taxonomy" id="2763074"/>
    <lineage>
        <taxon>Bacteria</taxon>
        <taxon>Pseudomonadati</taxon>
        <taxon>Bacteroidota</taxon>
        <taxon>Flavobacteriia</taxon>
        <taxon>Flavobacteriales</taxon>
        <taxon>Weeksellaceae</taxon>
        <taxon>Chryseobacterium group</taxon>
        <taxon>Kaistella</taxon>
    </lineage>
</organism>
<accession>A0ABR8WPV3</accession>
<sequence length="192" mass="22340">MKLKIYFILFLIFPLQNIYSQSNEIKIYNELFKWTFSIPDYFENVSPNESEKNQLLGKKVLEQKIGKELVNKSIKIYGFKSGNYNQLVVNYQPIKSKKNFTESFKQMSEVLYETLKIELPNSVITHSYSTEVISNIKFEVFDVNITGDNKNMNMKCFSAIINGKILNVQVVDQDKEKGQALISAFRKSTFKL</sequence>
<comment type="caution">
    <text evidence="1">The sequence shown here is derived from an EMBL/GenBank/DDBJ whole genome shotgun (WGS) entry which is preliminary data.</text>
</comment>
<proteinExistence type="predicted"/>
<protein>
    <submittedName>
        <fullName evidence="1">Uncharacterized protein</fullName>
    </submittedName>
</protein>
<dbReference type="EMBL" id="JACSPS010000011">
    <property type="protein sequence ID" value="MBD8019126.1"/>
    <property type="molecule type" value="Genomic_DNA"/>
</dbReference>
<evidence type="ECO:0000313" key="1">
    <source>
        <dbReference type="EMBL" id="MBD8019126.1"/>
    </source>
</evidence>
<evidence type="ECO:0000313" key="2">
    <source>
        <dbReference type="Proteomes" id="UP000626242"/>
    </source>
</evidence>
<keyword evidence="2" id="KW-1185">Reference proteome</keyword>
<name>A0ABR8WPV3_9FLAO</name>
<gene>
    <name evidence="1" type="ORF">H9628_11675</name>
</gene>